<evidence type="ECO:0000313" key="4">
    <source>
        <dbReference type="Proteomes" id="UP000557307"/>
    </source>
</evidence>
<protein>
    <recommendedName>
        <fullName evidence="2">SPW repeat-containing integral membrane domain-containing protein</fullName>
    </recommendedName>
</protein>
<dbReference type="EMBL" id="JACHGF010000015">
    <property type="protein sequence ID" value="MBB5287300.1"/>
    <property type="molecule type" value="Genomic_DNA"/>
</dbReference>
<dbReference type="Proteomes" id="UP000557307">
    <property type="component" value="Unassembled WGS sequence"/>
</dbReference>
<evidence type="ECO:0000313" key="3">
    <source>
        <dbReference type="EMBL" id="MBB5287300.1"/>
    </source>
</evidence>
<accession>A0A840U5E6</accession>
<keyword evidence="1" id="KW-1133">Transmembrane helix</keyword>
<keyword evidence="4" id="KW-1185">Reference proteome</keyword>
<evidence type="ECO:0000259" key="2">
    <source>
        <dbReference type="Pfam" id="PF03779"/>
    </source>
</evidence>
<dbReference type="Pfam" id="PF03779">
    <property type="entry name" value="SPW"/>
    <property type="match status" value="1"/>
</dbReference>
<dbReference type="RefSeq" id="WP_184179251.1">
    <property type="nucleotide sequence ID" value="NZ_JACHGF010000015.1"/>
</dbReference>
<feature type="domain" description="SPW repeat-containing integral membrane" evidence="2">
    <location>
        <begin position="9"/>
        <end position="108"/>
    </location>
</feature>
<comment type="caution">
    <text evidence="3">The sequence shown here is derived from an EMBL/GenBank/DDBJ whole genome shotgun (WGS) entry which is preliminary data.</text>
</comment>
<gene>
    <name evidence="3" type="ORF">HNQ92_005463</name>
</gene>
<keyword evidence="1" id="KW-0472">Membrane</keyword>
<sequence length="121" mass="13421">MRFLSTKIHGVLDYLSGVLFIASPWLFGFNDGGAAQWLPMVVGFSILLMSLFTEYELGVMKSIKMTTHLNTDLIVGLFLAASPWLFGFAEVVYLPHLVFGLIEAGAGLVTKREPSYHPNRI</sequence>
<feature type="transmembrane region" description="Helical" evidence="1">
    <location>
        <begin position="69"/>
        <end position="86"/>
    </location>
</feature>
<feature type="transmembrane region" description="Helical" evidence="1">
    <location>
        <begin position="12"/>
        <end position="29"/>
    </location>
</feature>
<proteinExistence type="predicted"/>
<evidence type="ECO:0000256" key="1">
    <source>
        <dbReference type="SAM" id="Phobius"/>
    </source>
</evidence>
<keyword evidence="1" id="KW-0812">Transmembrane</keyword>
<dbReference type="AlphaFoldDB" id="A0A840U5E6"/>
<name>A0A840U5E6_9BACT</name>
<feature type="transmembrane region" description="Helical" evidence="1">
    <location>
        <begin position="35"/>
        <end position="57"/>
    </location>
</feature>
<dbReference type="InterPro" id="IPR005530">
    <property type="entry name" value="SPW"/>
</dbReference>
<organism evidence="3 4">
    <name type="scientific">Rhabdobacter roseus</name>
    <dbReference type="NCBI Taxonomy" id="1655419"/>
    <lineage>
        <taxon>Bacteria</taxon>
        <taxon>Pseudomonadati</taxon>
        <taxon>Bacteroidota</taxon>
        <taxon>Cytophagia</taxon>
        <taxon>Cytophagales</taxon>
        <taxon>Cytophagaceae</taxon>
        <taxon>Rhabdobacter</taxon>
    </lineage>
</organism>
<reference evidence="3 4" key="1">
    <citation type="submission" date="2020-08" db="EMBL/GenBank/DDBJ databases">
        <title>Genomic Encyclopedia of Type Strains, Phase IV (KMG-IV): sequencing the most valuable type-strain genomes for metagenomic binning, comparative biology and taxonomic classification.</title>
        <authorList>
            <person name="Goeker M."/>
        </authorList>
    </citation>
    <scope>NUCLEOTIDE SEQUENCE [LARGE SCALE GENOMIC DNA]</scope>
    <source>
        <strain evidence="3 4">DSM 105074</strain>
    </source>
</reference>